<organism evidence="1 2">
    <name type="scientific">Corticimicrobacter populi</name>
    <dbReference type="NCBI Taxonomy" id="2175229"/>
    <lineage>
        <taxon>Bacteria</taxon>
        <taxon>Pseudomonadati</taxon>
        <taxon>Pseudomonadota</taxon>
        <taxon>Betaproteobacteria</taxon>
        <taxon>Burkholderiales</taxon>
        <taxon>Alcaligenaceae</taxon>
        <taxon>Corticimicrobacter</taxon>
    </lineage>
</organism>
<evidence type="ECO:0000313" key="2">
    <source>
        <dbReference type="Proteomes" id="UP000245212"/>
    </source>
</evidence>
<dbReference type="RefSeq" id="WP_109060431.1">
    <property type="nucleotide sequence ID" value="NZ_QETA01000001.1"/>
</dbReference>
<evidence type="ECO:0008006" key="3">
    <source>
        <dbReference type="Google" id="ProtNLM"/>
    </source>
</evidence>
<sequence length="157" mass="17409">MTQQINLQIPAQTLSLSLAKLLPLLAEEQQSKVAVPDVPATIGAELQGGIYVGPIILDGKIVHLIAAPESLGDHDWSIATEKAAEYRVGGFEDWRLPTKSEAMVAFANAQEIFDNVYHWTSTVHGDYTWAVDFEAGLVFDLSRCYEFRVRPFRSFVA</sequence>
<name>A0A2V1K459_9BURK</name>
<dbReference type="AlphaFoldDB" id="A0A2V1K459"/>
<proteinExistence type="predicted"/>
<reference evidence="2" key="1">
    <citation type="submission" date="2018-05" db="EMBL/GenBank/DDBJ databases">
        <authorList>
            <person name="Li Y."/>
        </authorList>
    </citation>
    <scope>NUCLEOTIDE SEQUENCE [LARGE SCALE GENOMIC DNA]</scope>
    <source>
        <strain evidence="2">3d-2-2</strain>
    </source>
</reference>
<comment type="caution">
    <text evidence="1">The sequence shown here is derived from an EMBL/GenBank/DDBJ whole genome shotgun (WGS) entry which is preliminary data.</text>
</comment>
<accession>A0A2V1K459</accession>
<protein>
    <recommendedName>
        <fullName evidence="3">DUF1566 domain-containing protein</fullName>
    </recommendedName>
</protein>
<dbReference type="EMBL" id="QETA01000001">
    <property type="protein sequence ID" value="PWF25028.1"/>
    <property type="molecule type" value="Genomic_DNA"/>
</dbReference>
<gene>
    <name evidence="1" type="ORF">DD235_02330</name>
</gene>
<keyword evidence="2" id="KW-1185">Reference proteome</keyword>
<dbReference type="Proteomes" id="UP000245212">
    <property type="component" value="Unassembled WGS sequence"/>
</dbReference>
<evidence type="ECO:0000313" key="1">
    <source>
        <dbReference type="EMBL" id="PWF25028.1"/>
    </source>
</evidence>